<dbReference type="SUPFAM" id="SSF46785">
    <property type="entry name" value="Winged helix' DNA-binding domain"/>
    <property type="match status" value="1"/>
</dbReference>
<dbReference type="Pfam" id="PF00155">
    <property type="entry name" value="Aminotran_1_2"/>
    <property type="match status" value="1"/>
</dbReference>
<evidence type="ECO:0000313" key="7">
    <source>
        <dbReference type="EMBL" id="GHF94683.1"/>
    </source>
</evidence>
<evidence type="ECO:0000256" key="5">
    <source>
        <dbReference type="ARBA" id="ARBA00023163"/>
    </source>
</evidence>
<dbReference type="SMART" id="SM00345">
    <property type="entry name" value="HTH_GNTR"/>
    <property type="match status" value="1"/>
</dbReference>
<sequence length="468" mass="52754">MSSASLSLTIDHQSRVPIYQQLQQQIENLVSQHRLKSGDKLPSSRELAIALGISRTSSLKAIDNLIAEGVLISRVKQGVFVSNTPPNFDKPMPVSKQTKTKAREFVTGFNSGADTAKFPHRLWAQSMRNAWLNPDDAVLQGRFADGLPALKQQIVDYVKQLRGLQCCAEQIIVTAGNRDALTILSHALLQQKSDRVWLENPCYPQVPSLFRWLGKDIKPLALDEEGAIPPKRATGLALLTPCRQYPLGLAMSSERRQLWLNLLKQSTDAEQKLWLIEDDYDNEFVYQGRSPVPLMQQDSTQSTFFVGSFSKVMFRGLRLGFIVSPLSQVTQLIDSQQQLGFAGALAVQPALADFMQSGKFATHIRKMRRNYLQKRDVMAEQLAKLSQFLDWQLPHGGMHLVAYLKLPYEKLEHLICTKLHEQGVSINSLSSHYITSDKRYGFILGFSQPNETELTRAINILHQVLRQC</sequence>
<dbReference type="Gene3D" id="1.10.10.10">
    <property type="entry name" value="Winged helix-like DNA-binding domain superfamily/Winged helix DNA-binding domain"/>
    <property type="match status" value="1"/>
</dbReference>
<dbReference type="InterPro" id="IPR036390">
    <property type="entry name" value="WH_DNA-bd_sf"/>
</dbReference>
<name>A0A919BJN7_9GAMM</name>
<evidence type="ECO:0000256" key="3">
    <source>
        <dbReference type="ARBA" id="ARBA00023015"/>
    </source>
</evidence>
<comment type="similarity">
    <text evidence="1">In the C-terminal section; belongs to the class-I pyridoxal-phosphate-dependent aminotransferase family.</text>
</comment>
<dbReference type="Pfam" id="PF00392">
    <property type="entry name" value="GntR"/>
    <property type="match status" value="1"/>
</dbReference>
<keyword evidence="4" id="KW-0238">DNA-binding</keyword>
<keyword evidence="8" id="KW-1185">Reference proteome</keyword>
<accession>A0A919BJN7</accession>
<dbReference type="InterPro" id="IPR051446">
    <property type="entry name" value="HTH_trans_reg/aminotransferase"/>
</dbReference>
<comment type="caution">
    <text evidence="7">The sequence shown here is derived from an EMBL/GenBank/DDBJ whole genome shotgun (WGS) entry which is preliminary data.</text>
</comment>
<dbReference type="InterPro" id="IPR000524">
    <property type="entry name" value="Tscrpt_reg_HTH_GntR"/>
</dbReference>
<dbReference type="SUPFAM" id="SSF53383">
    <property type="entry name" value="PLP-dependent transferases"/>
    <property type="match status" value="1"/>
</dbReference>
<reference evidence="7" key="1">
    <citation type="journal article" date="2014" name="Int. J. Syst. Evol. Microbiol.">
        <title>Complete genome sequence of Corynebacterium casei LMG S-19264T (=DSM 44701T), isolated from a smear-ripened cheese.</title>
        <authorList>
            <consortium name="US DOE Joint Genome Institute (JGI-PGF)"/>
            <person name="Walter F."/>
            <person name="Albersmeier A."/>
            <person name="Kalinowski J."/>
            <person name="Ruckert C."/>
        </authorList>
    </citation>
    <scope>NUCLEOTIDE SEQUENCE</scope>
    <source>
        <strain evidence="7">KCTC 42731</strain>
    </source>
</reference>
<keyword evidence="3" id="KW-0805">Transcription regulation</keyword>
<keyword evidence="5" id="KW-0804">Transcription</keyword>
<feature type="domain" description="HTH gntR-type" evidence="6">
    <location>
        <begin position="16"/>
        <end position="84"/>
    </location>
</feature>
<reference evidence="7" key="2">
    <citation type="submission" date="2020-09" db="EMBL/GenBank/DDBJ databases">
        <authorList>
            <person name="Sun Q."/>
            <person name="Kim S."/>
        </authorList>
    </citation>
    <scope>NUCLEOTIDE SEQUENCE</scope>
    <source>
        <strain evidence="7">KCTC 42731</strain>
    </source>
</reference>
<dbReference type="GO" id="GO:0030170">
    <property type="term" value="F:pyridoxal phosphate binding"/>
    <property type="evidence" value="ECO:0007669"/>
    <property type="project" value="InterPro"/>
</dbReference>
<dbReference type="EMBL" id="BNCK01000005">
    <property type="protein sequence ID" value="GHF94683.1"/>
    <property type="molecule type" value="Genomic_DNA"/>
</dbReference>
<keyword evidence="2" id="KW-0663">Pyridoxal phosphate</keyword>
<evidence type="ECO:0000256" key="1">
    <source>
        <dbReference type="ARBA" id="ARBA00005384"/>
    </source>
</evidence>
<evidence type="ECO:0000259" key="6">
    <source>
        <dbReference type="PROSITE" id="PS50949"/>
    </source>
</evidence>
<dbReference type="GO" id="GO:0003677">
    <property type="term" value="F:DNA binding"/>
    <property type="evidence" value="ECO:0007669"/>
    <property type="project" value="UniProtKB-KW"/>
</dbReference>
<dbReference type="InterPro" id="IPR015424">
    <property type="entry name" value="PyrdxlP-dep_Trfase"/>
</dbReference>
<dbReference type="InterPro" id="IPR004839">
    <property type="entry name" value="Aminotransferase_I/II_large"/>
</dbReference>
<gene>
    <name evidence="7" type="ORF">GCM10017161_23680</name>
</gene>
<dbReference type="InterPro" id="IPR015421">
    <property type="entry name" value="PyrdxlP-dep_Trfase_major"/>
</dbReference>
<organism evidence="7 8">
    <name type="scientific">Thalassotalea marina</name>
    <dbReference type="NCBI Taxonomy" id="1673741"/>
    <lineage>
        <taxon>Bacteria</taxon>
        <taxon>Pseudomonadati</taxon>
        <taxon>Pseudomonadota</taxon>
        <taxon>Gammaproteobacteria</taxon>
        <taxon>Alteromonadales</taxon>
        <taxon>Colwelliaceae</taxon>
        <taxon>Thalassotalea</taxon>
    </lineage>
</organism>
<dbReference type="RefSeq" id="WP_189770778.1">
    <property type="nucleotide sequence ID" value="NZ_BNCK01000005.1"/>
</dbReference>
<evidence type="ECO:0000313" key="8">
    <source>
        <dbReference type="Proteomes" id="UP000623842"/>
    </source>
</evidence>
<dbReference type="PANTHER" id="PTHR46577">
    <property type="entry name" value="HTH-TYPE TRANSCRIPTIONAL REGULATORY PROTEIN GABR"/>
    <property type="match status" value="1"/>
</dbReference>
<evidence type="ECO:0000256" key="4">
    <source>
        <dbReference type="ARBA" id="ARBA00023125"/>
    </source>
</evidence>
<dbReference type="PRINTS" id="PR00035">
    <property type="entry name" value="HTHGNTR"/>
</dbReference>
<dbReference type="PROSITE" id="PS50949">
    <property type="entry name" value="HTH_GNTR"/>
    <property type="match status" value="1"/>
</dbReference>
<dbReference type="Proteomes" id="UP000623842">
    <property type="component" value="Unassembled WGS sequence"/>
</dbReference>
<evidence type="ECO:0000256" key="2">
    <source>
        <dbReference type="ARBA" id="ARBA00022898"/>
    </source>
</evidence>
<proteinExistence type="inferred from homology"/>
<dbReference type="CDD" id="cd07377">
    <property type="entry name" value="WHTH_GntR"/>
    <property type="match status" value="1"/>
</dbReference>
<dbReference type="CDD" id="cd00609">
    <property type="entry name" value="AAT_like"/>
    <property type="match status" value="1"/>
</dbReference>
<dbReference type="PANTHER" id="PTHR46577:SF1">
    <property type="entry name" value="HTH-TYPE TRANSCRIPTIONAL REGULATORY PROTEIN GABR"/>
    <property type="match status" value="1"/>
</dbReference>
<dbReference type="Gene3D" id="3.40.640.10">
    <property type="entry name" value="Type I PLP-dependent aspartate aminotransferase-like (Major domain)"/>
    <property type="match status" value="1"/>
</dbReference>
<dbReference type="AlphaFoldDB" id="A0A919BJN7"/>
<dbReference type="InterPro" id="IPR036388">
    <property type="entry name" value="WH-like_DNA-bd_sf"/>
</dbReference>
<protein>
    <submittedName>
        <fullName evidence="7">Transcriptional regulator</fullName>
    </submittedName>
</protein>
<dbReference type="GO" id="GO:0003700">
    <property type="term" value="F:DNA-binding transcription factor activity"/>
    <property type="evidence" value="ECO:0007669"/>
    <property type="project" value="InterPro"/>
</dbReference>